<feature type="domain" description="DUF4283" evidence="2">
    <location>
        <begin position="29"/>
        <end position="108"/>
    </location>
</feature>
<dbReference type="Proteomes" id="UP000813463">
    <property type="component" value="Chromosome 1"/>
</dbReference>
<gene>
    <name evidence="4" type="primary">LOC130464747</name>
</gene>
<dbReference type="RefSeq" id="XP_056689969.1">
    <property type="nucleotide sequence ID" value="XM_056833991.1"/>
</dbReference>
<organism evidence="3 4">
    <name type="scientific">Spinacia oleracea</name>
    <name type="common">Spinach</name>
    <dbReference type="NCBI Taxonomy" id="3562"/>
    <lineage>
        <taxon>Eukaryota</taxon>
        <taxon>Viridiplantae</taxon>
        <taxon>Streptophyta</taxon>
        <taxon>Embryophyta</taxon>
        <taxon>Tracheophyta</taxon>
        <taxon>Spermatophyta</taxon>
        <taxon>Magnoliopsida</taxon>
        <taxon>eudicotyledons</taxon>
        <taxon>Gunneridae</taxon>
        <taxon>Pentapetalae</taxon>
        <taxon>Caryophyllales</taxon>
        <taxon>Chenopodiaceae</taxon>
        <taxon>Chenopodioideae</taxon>
        <taxon>Anserineae</taxon>
        <taxon>Spinacia</taxon>
    </lineage>
</organism>
<keyword evidence="3" id="KW-1185">Reference proteome</keyword>
<evidence type="ECO:0000313" key="3">
    <source>
        <dbReference type="Proteomes" id="UP000813463"/>
    </source>
</evidence>
<reference evidence="3" key="1">
    <citation type="journal article" date="2021" name="Nat. Commun.">
        <title>Genomic analyses provide insights into spinach domestication and the genetic basis of agronomic traits.</title>
        <authorList>
            <person name="Cai X."/>
            <person name="Sun X."/>
            <person name="Xu C."/>
            <person name="Sun H."/>
            <person name="Wang X."/>
            <person name="Ge C."/>
            <person name="Zhang Z."/>
            <person name="Wang Q."/>
            <person name="Fei Z."/>
            <person name="Jiao C."/>
            <person name="Wang Q."/>
        </authorList>
    </citation>
    <scope>NUCLEOTIDE SEQUENCE [LARGE SCALE GENOMIC DNA]</scope>
    <source>
        <strain evidence="3">cv. Varoflay</strain>
    </source>
</reference>
<dbReference type="Pfam" id="PF14111">
    <property type="entry name" value="DUF4283"/>
    <property type="match status" value="1"/>
</dbReference>
<feature type="region of interest" description="Disordered" evidence="1">
    <location>
        <begin position="299"/>
        <end position="327"/>
    </location>
</feature>
<reference evidence="4" key="2">
    <citation type="submission" date="2025-08" db="UniProtKB">
        <authorList>
            <consortium name="RefSeq"/>
        </authorList>
    </citation>
    <scope>IDENTIFICATION</scope>
    <source>
        <tissue evidence="4">Leaf</tissue>
    </source>
</reference>
<evidence type="ECO:0000259" key="2">
    <source>
        <dbReference type="Pfam" id="PF14111"/>
    </source>
</evidence>
<evidence type="ECO:0000256" key="1">
    <source>
        <dbReference type="SAM" id="MobiDB-lite"/>
    </source>
</evidence>
<name>A0ABM3R2Y5_SPIOL</name>
<sequence length="327" mass="37059">MDVPVLNNEHDPEIVQIELEDIQEEISYWESAILCYVLGANPPQNVMEGFVRRIWGKLGVDKVALVGRGMFLVRFTTMENCQKVINGGFQFFDGKPVILKPWNADMDISKDPVKKLPIWIQLPNLEVKYWGEKSLSKIVSQIGTMIKVDQATHNRDKLMFAKVLVEVNIDQQFPEVIRFRSEIGRMIEQRVIYDWLPISCSICKGMGHTSNACTRRAALATQRVWRPKAIQPVAHLVAQPVTHPMTQPVSVCETQTMIDTTPRGITQAARFSKQKNQQLKPVYTANKYQLLSEVDVEYDNGEIPNGEENQFQRSPVGRGVAAPKPNG</sequence>
<accession>A0ABM3R2Y5</accession>
<evidence type="ECO:0000313" key="4">
    <source>
        <dbReference type="RefSeq" id="XP_056689969.1"/>
    </source>
</evidence>
<dbReference type="InterPro" id="IPR025558">
    <property type="entry name" value="DUF4283"/>
</dbReference>
<dbReference type="PANTHER" id="PTHR33233:SF14">
    <property type="entry name" value="ENDONUCLEASE_EXONUCLEASE_PHOSPHATASE"/>
    <property type="match status" value="1"/>
</dbReference>
<dbReference type="PANTHER" id="PTHR33233">
    <property type="entry name" value="ENDONUCLEASE/EXONUCLEASE/PHOSPHATASE"/>
    <property type="match status" value="1"/>
</dbReference>
<proteinExistence type="predicted"/>
<protein>
    <recommendedName>
        <fullName evidence="2">DUF4283 domain-containing protein</fullName>
    </recommendedName>
</protein>
<dbReference type="GeneID" id="130464747"/>